<organism evidence="2 3">
    <name type="scientific">Pseudooceanicola marinus</name>
    <dbReference type="NCBI Taxonomy" id="396013"/>
    <lineage>
        <taxon>Bacteria</taxon>
        <taxon>Pseudomonadati</taxon>
        <taxon>Pseudomonadota</taxon>
        <taxon>Alphaproteobacteria</taxon>
        <taxon>Rhodobacterales</taxon>
        <taxon>Paracoccaceae</taxon>
        <taxon>Pseudooceanicola</taxon>
    </lineage>
</organism>
<feature type="signal peptide" evidence="1">
    <location>
        <begin position="1"/>
        <end position="27"/>
    </location>
</feature>
<evidence type="ECO:0000313" key="3">
    <source>
        <dbReference type="Proteomes" id="UP000193963"/>
    </source>
</evidence>
<protein>
    <recommendedName>
        <fullName evidence="4">Dihydrodipicolinate reductase</fullName>
    </recommendedName>
</protein>
<keyword evidence="1" id="KW-0732">Signal</keyword>
<dbReference type="EMBL" id="FWFN01000006">
    <property type="protein sequence ID" value="SLN62244.1"/>
    <property type="molecule type" value="Genomic_DNA"/>
</dbReference>
<dbReference type="OrthoDB" id="7874348at2"/>
<dbReference type="AlphaFoldDB" id="A0A1X6ZVH4"/>
<reference evidence="2 3" key="1">
    <citation type="submission" date="2017-03" db="EMBL/GenBank/DDBJ databases">
        <authorList>
            <person name="Afonso C.L."/>
            <person name="Miller P.J."/>
            <person name="Scott M.A."/>
            <person name="Spackman E."/>
            <person name="Goraichik I."/>
            <person name="Dimitrov K.M."/>
            <person name="Suarez D.L."/>
            <person name="Swayne D.E."/>
        </authorList>
    </citation>
    <scope>NUCLEOTIDE SEQUENCE [LARGE SCALE GENOMIC DNA]</scope>
    <source>
        <strain evidence="2 3">CECT 7751</strain>
    </source>
</reference>
<gene>
    <name evidence="2" type="ORF">PSM7751_03158</name>
</gene>
<evidence type="ECO:0008006" key="4">
    <source>
        <dbReference type="Google" id="ProtNLM"/>
    </source>
</evidence>
<name>A0A1X6ZVH4_9RHOB</name>
<sequence>MSLSHHTVPHGLCALACLAFLSPPAEASDTHTISNRNDFVALVAGAQLSALGVTMRIDGDGRIRGEMLGTGLSGRWHWRDDLFCRQLSWGDRRSKEECQTVTLISQTLRFTSDAGEGQSKDFWLRR</sequence>
<feature type="chain" id="PRO_5012191618" description="Dihydrodipicolinate reductase" evidence="1">
    <location>
        <begin position="28"/>
        <end position="126"/>
    </location>
</feature>
<accession>A0A1X6ZVH4</accession>
<evidence type="ECO:0000313" key="2">
    <source>
        <dbReference type="EMBL" id="SLN62244.1"/>
    </source>
</evidence>
<evidence type="ECO:0000256" key="1">
    <source>
        <dbReference type="SAM" id="SignalP"/>
    </source>
</evidence>
<dbReference type="Proteomes" id="UP000193963">
    <property type="component" value="Unassembled WGS sequence"/>
</dbReference>
<proteinExistence type="predicted"/>
<keyword evidence="3" id="KW-1185">Reference proteome</keyword>
<dbReference type="RefSeq" id="WP_085889175.1">
    <property type="nucleotide sequence ID" value="NZ_FWFN01000006.1"/>
</dbReference>